<reference evidence="1 2" key="1">
    <citation type="submission" date="2016-11" db="EMBL/GenBank/DDBJ databases">
        <authorList>
            <person name="Jaros S."/>
            <person name="Januszkiewicz K."/>
            <person name="Wedrychowicz H."/>
        </authorList>
    </citation>
    <scope>NUCLEOTIDE SEQUENCE [LARGE SCALE GENOMIC DNA]</scope>
    <source>
        <strain evidence="1 2">CECT 7868</strain>
    </source>
</reference>
<name>A0A1M5VHG0_9VIBR</name>
<dbReference type="GO" id="GO:0043571">
    <property type="term" value="P:maintenance of CRISPR repeat elements"/>
    <property type="evidence" value="ECO:0007669"/>
    <property type="project" value="InterPro"/>
</dbReference>
<keyword evidence="2" id="KW-1185">Reference proteome</keyword>
<gene>
    <name evidence="1" type="primary">cas6f</name>
    <name evidence="1" type="ORF">VA7868_00393</name>
</gene>
<organism evidence="1 2">
    <name type="scientific">Vibrio aerogenes CECT 7868</name>
    <dbReference type="NCBI Taxonomy" id="1216006"/>
    <lineage>
        <taxon>Bacteria</taxon>
        <taxon>Pseudomonadati</taxon>
        <taxon>Pseudomonadota</taxon>
        <taxon>Gammaproteobacteria</taxon>
        <taxon>Vibrionales</taxon>
        <taxon>Vibrionaceae</taxon>
        <taxon>Vibrio</taxon>
    </lineage>
</organism>
<dbReference type="InterPro" id="IPR042564">
    <property type="entry name" value="CRISPR-Cas6/Csy4_sf"/>
</dbReference>
<dbReference type="CDD" id="cd09739">
    <property type="entry name" value="Cas6_I-F"/>
    <property type="match status" value="1"/>
</dbReference>
<dbReference type="GO" id="GO:0016787">
    <property type="term" value="F:hydrolase activity"/>
    <property type="evidence" value="ECO:0007669"/>
    <property type="project" value="UniProtKB-KW"/>
</dbReference>
<dbReference type="InterPro" id="IPR013396">
    <property type="entry name" value="CRISPR-assoc_prot_Csy4"/>
</dbReference>
<keyword evidence="1" id="KW-0378">Hydrolase</keyword>
<proteinExistence type="predicted"/>
<dbReference type="RefSeq" id="WP_073602165.1">
    <property type="nucleotide sequence ID" value="NZ_FQXZ01000005.1"/>
</dbReference>
<dbReference type="OrthoDB" id="259831at2"/>
<sequence length="198" mass="22658">MDYYLDIRVEPDLEVTAPALLNNLFAKFHRFMAQSVPGEIAVSFPEYGLREQSRIKPGKPTAPTAGRVLRLHGSQTALDHLMTLPWLKGLRDYTQVSDLLPVPENIEGYRTVYRIQKKSPHNLRKRAVAKGRMTEAEAWQKIPDENQQVLKLPYLQLQSLSNHQVMRIFIALGELQREPVDGTFSSYGLSREATVPWF</sequence>
<dbReference type="GO" id="GO:0004519">
    <property type="term" value="F:endonuclease activity"/>
    <property type="evidence" value="ECO:0007669"/>
    <property type="project" value="UniProtKB-KW"/>
</dbReference>
<evidence type="ECO:0000313" key="1">
    <source>
        <dbReference type="EMBL" id="SHH74722.1"/>
    </source>
</evidence>
<dbReference type="EMBL" id="FQXZ01000005">
    <property type="protein sequence ID" value="SHH74722.1"/>
    <property type="molecule type" value="Genomic_DNA"/>
</dbReference>
<accession>A0A1M5VHG0</accession>
<dbReference type="STRING" id="1216006.VA7868_00393"/>
<dbReference type="Gene3D" id="3.30.70.2540">
    <property type="entry name" value="CRISPR-associated endoribonuclease Cas6/Csy4"/>
    <property type="match status" value="1"/>
</dbReference>
<keyword evidence="1" id="KW-0255">Endonuclease</keyword>
<evidence type="ECO:0000313" key="2">
    <source>
        <dbReference type="Proteomes" id="UP000184608"/>
    </source>
</evidence>
<dbReference type="Pfam" id="PF09618">
    <property type="entry name" value="Cas_Csy4"/>
    <property type="match status" value="1"/>
</dbReference>
<dbReference type="EC" id="3.1.-.-" evidence="1"/>
<dbReference type="Proteomes" id="UP000184608">
    <property type="component" value="Unassembled WGS sequence"/>
</dbReference>
<keyword evidence="1" id="KW-0540">Nuclease</keyword>
<dbReference type="NCBIfam" id="TIGR02563">
    <property type="entry name" value="cas_Csy4"/>
    <property type="match status" value="1"/>
</dbReference>
<protein>
    <submittedName>
        <fullName evidence="1">CRISPR-associated endonuclease Cas6/Csy4</fullName>
        <ecNumber evidence="1">3.1.-.-</ecNumber>
    </submittedName>
</protein>
<dbReference type="AlphaFoldDB" id="A0A1M5VHG0"/>